<dbReference type="InterPro" id="IPR011009">
    <property type="entry name" value="Kinase-like_dom_sf"/>
</dbReference>
<dbReference type="SMART" id="SM00220">
    <property type="entry name" value="S_TKc"/>
    <property type="match status" value="1"/>
</dbReference>
<gene>
    <name evidence="10" type="ORF">WJX73_000622</name>
</gene>
<dbReference type="InterPro" id="IPR016024">
    <property type="entry name" value="ARM-type_fold"/>
</dbReference>
<dbReference type="PROSITE" id="PS50176">
    <property type="entry name" value="ARM_REPEAT"/>
    <property type="match status" value="1"/>
</dbReference>
<evidence type="ECO:0000256" key="2">
    <source>
        <dbReference type="ARBA" id="ARBA00022679"/>
    </source>
</evidence>
<evidence type="ECO:0000256" key="5">
    <source>
        <dbReference type="ARBA" id="ARBA00022840"/>
    </source>
</evidence>
<feature type="region of interest" description="Disordered" evidence="8">
    <location>
        <begin position="1098"/>
        <end position="1143"/>
    </location>
</feature>
<dbReference type="InterPro" id="IPR000719">
    <property type="entry name" value="Prot_kinase_dom"/>
</dbReference>
<feature type="compositionally biased region" description="Polar residues" evidence="8">
    <location>
        <begin position="1042"/>
        <end position="1065"/>
    </location>
</feature>
<evidence type="ECO:0000259" key="9">
    <source>
        <dbReference type="PROSITE" id="PS50011"/>
    </source>
</evidence>
<keyword evidence="11" id="KW-1185">Reference proteome</keyword>
<accession>A0AAW1NMQ2</accession>
<keyword evidence="1" id="KW-0723">Serine/threonine-protein kinase</keyword>
<dbReference type="SUPFAM" id="SSF53335">
    <property type="entry name" value="S-adenosyl-L-methionine-dependent methyltransferases"/>
    <property type="match status" value="1"/>
</dbReference>
<feature type="compositionally biased region" description="Polar residues" evidence="8">
    <location>
        <begin position="110"/>
        <end position="141"/>
    </location>
</feature>
<feature type="repeat" description="ARM" evidence="6">
    <location>
        <begin position="264"/>
        <end position="307"/>
    </location>
</feature>
<dbReference type="Gene3D" id="1.10.510.10">
    <property type="entry name" value="Transferase(Phosphotransferase) domain 1"/>
    <property type="match status" value="1"/>
</dbReference>
<dbReference type="SUPFAM" id="SSF48371">
    <property type="entry name" value="ARM repeat"/>
    <property type="match status" value="2"/>
</dbReference>
<evidence type="ECO:0000256" key="6">
    <source>
        <dbReference type="PROSITE-ProRule" id="PRU00259"/>
    </source>
</evidence>
<proteinExistence type="predicted"/>
<feature type="binding site" evidence="7">
    <location>
        <position position="1188"/>
    </location>
    <ligand>
        <name>ATP</name>
        <dbReference type="ChEBI" id="CHEBI:30616"/>
    </ligand>
</feature>
<dbReference type="CDD" id="cd13999">
    <property type="entry name" value="STKc_MAP3K-like"/>
    <property type="match status" value="1"/>
</dbReference>
<keyword evidence="2" id="KW-0808">Transferase</keyword>
<keyword evidence="3 7" id="KW-0547">Nucleotide-binding</keyword>
<dbReference type="PANTHER" id="PTHR44329">
    <property type="entry name" value="SERINE/THREONINE-PROTEIN KINASE TNNI3K-RELATED"/>
    <property type="match status" value="1"/>
</dbReference>
<feature type="region of interest" description="Disordered" evidence="8">
    <location>
        <begin position="974"/>
        <end position="1065"/>
    </location>
</feature>
<evidence type="ECO:0000256" key="7">
    <source>
        <dbReference type="PROSITE-ProRule" id="PRU10141"/>
    </source>
</evidence>
<dbReference type="InterPro" id="IPR017441">
    <property type="entry name" value="Protein_kinase_ATP_BS"/>
</dbReference>
<dbReference type="PROSITE" id="PS00108">
    <property type="entry name" value="PROTEIN_KINASE_ST"/>
    <property type="match status" value="1"/>
</dbReference>
<dbReference type="InterPro" id="IPR051681">
    <property type="entry name" value="Ser/Thr_Kinases-Pseudokinases"/>
</dbReference>
<evidence type="ECO:0000256" key="1">
    <source>
        <dbReference type="ARBA" id="ARBA00022527"/>
    </source>
</evidence>
<evidence type="ECO:0000256" key="3">
    <source>
        <dbReference type="ARBA" id="ARBA00022741"/>
    </source>
</evidence>
<feature type="region of interest" description="Disordered" evidence="8">
    <location>
        <begin position="1"/>
        <end position="167"/>
    </location>
</feature>
<dbReference type="Pfam" id="PF07714">
    <property type="entry name" value="PK_Tyr_Ser-Thr"/>
    <property type="match status" value="1"/>
</dbReference>
<feature type="compositionally biased region" description="Polar residues" evidence="8">
    <location>
        <begin position="26"/>
        <end position="38"/>
    </location>
</feature>
<dbReference type="SUPFAM" id="SSF56112">
    <property type="entry name" value="Protein kinase-like (PK-like)"/>
    <property type="match status" value="1"/>
</dbReference>
<dbReference type="InterPro" id="IPR001245">
    <property type="entry name" value="Ser-Thr/Tyr_kinase_cat_dom"/>
</dbReference>
<dbReference type="GO" id="GO:0005524">
    <property type="term" value="F:ATP binding"/>
    <property type="evidence" value="ECO:0007669"/>
    <property type="project" value="UniProtKB-UniRule"/>
</dbReference>
<name>A0AAW1NMQ2_9CHLO</name>
<sequence>MPGKFKKQLSRFFSFPATKSAASKGPSESHTSTTQPSRPSVAGDQRVPQLSNTKSLPNDGRNSNLSHSSSRSLERSRDAPSSSRASRAEASGRSPEVSGNHSGRMPLSVRLQQQASLSGPKSNSSADPLTGFQRTENSLNPDETGEQLDEQSSSPKSRHDDHAGSTPVSAYADIWSSQAQAPISEIMAQLQQGSVEVRSAAAEKLFAYAAENESARASLASWEIVQALVRLLYDGRERGRMYAAYSLSSMMTPDADLGSYLKAGAVPALICILNTSRVMASRKGAMRALGRLARLDEAAKEIVSAQGLPPIIGLLDCSDAGLVRRCLVVLYFVGADKTELQATLAAAGAVGPVVRLCRSTQPEVQAEAVDVVKVLSRNPRAGRVILDLEGLDILYSIALQGLTTRARTSATKAIQRLGNQEALGPLVRSSPASVFLVDGQGPLAPRSNIARDSGAAELEQFEAAVGSSHSSFSDHMRARAAELLPTQSAQATQSVGQGVTPSLRPAVPVTAQANGSSTATPPLTPNITDSDRARASRGGGPQAKVESLVEMLQGPMQSQVYAAQALANLASDPTSLSRMMAAGAPEHLASILCSDAQMPAMLASAAALERLAMEAQEGPGPMTQTTMTAALIYVLASPLRACHLAVIRTLRQLLRLYPAAGADLAASSGVVVLTRRVCRGEAQVRLVALDLLHHLRQQGHALAGAVPALAAMEHSHQADMRASASSILMQMASDGSSGALITSQRALQMNISMLVSGLQVSLSLQPHLEEAMRVVPRSAFLPPQQAAEAWLPKAVMAAGGPPIVLGPPAAEMLALQALALEAGHCVLDAGSGSGYLTMLAAHVVGEAGASVGVELREPAAGYARACVNGVREARGLGDVNISFIVGSVFDPDLLESQSFDRIVVGAACPKVRLRCLLRLLKPGGRLAVPCEGQLLLLCRPADGGPVPEPTVLCVMHAVDSLVDSASQAGGGLLLVSPAQSPRANSFQSNTQRSNTQSHSGDSKHAMPNGRAMLAVPDRSSPTMSAVGSPGAKDRFMMRNEGPRTNSRSDSSHGGHSQLSSNGGQHQIIRQVQSRKDVREHASRGGRELLQAASRELARGGEGYRLPRRVNSGGQGAGPMPRSSGRSSGSQHGDDDEFNPSDETQSWFISKDDISICRTPEGKKCRLGEGGFGIVYKALMNGVDEVAVKLVKAEKPSPKEMALFHKEVRVMRSLHHRNIVQFYGACLEPRTLFFVTELMKGGDLYSALRHHPDTMHWDRLGRKVAMDVALGINHLHTRRPPMMHRDLKSPNVLLSEEGVAKIADVGMVRAQVHDLVTAQPVMTPLWAAPEVVRHERASIKADIWSYGVLIWEIISRQDITELQPLAIACQTPPDQRQGPTLELPQMSPPIAAHLFIECTQMDPSLRPSAGTIVEWLRRA</sequence>
<dbReference type="Proteomes" id="UP001465755">
    <property type="component" value="Unassembled WGS sequence"/>
</dbReference>
<keyword evidence="5 7" id="KW-0067">ATP-binding</keyword>
<dbReference type="InterPro" id="IPR011989">
    <property type="entry name" value="ARM-like"/>
</dbReference>
<dbReference type="Gene3D" id="3.40.50.150">
    <property type="entry name" value="Vaccinia Virus protein VP39"/>
    <property type="match status" value="1"/>
</dbReference>
<dbReference type="EMBL" id="JALJOQ010000261">
    <property type="protein sequence ID" value="KAK9786899.1"/>
    <property type="molecule type" value="Genomic_DNA"/>
</dbReference>
<dbReference type="Pfam" id="PF01135">
    <property type="entry name" value="PCMT"/>
    <property type="match status" value="1"/>
</dbReference>
<dbReference type="InterPro" id="IPR029063">
    <property type="entry name" value="SAM-dependent_MTases_sf"/>
</dbReference>
<dbReference type="InterPro" id="IPR008271">
    <property type="entry name" value="Ser/Thr_kinase_AS"/>
</dbReference>
<organism evidence="10 11">
    <name type="scientific">Symbiochloris irregularis</name>
    <dbReference type="NCBI Taxonomy" id="706552"/>
    <lineage>
        <taxon>Eukaryota</taxon>
        <taxon>Viridiplantae</taxon>
        <taxon>Chlorophyta</taxon>
        <taxon>core chlorophytes</taxon>
        <taxon>Trebouxiophyceae</taxon>
        <taxon>Trebouxiales</taxon>
        <taxon>Trebouxiaceae</taxon>
        <taxon>Symbiochloris</taxon>
    </lineage>
</organism>
<feature type="compositionally biased region" description="Low complexity" evidence="8">
    <location>
        <begin position="61"/>
        <end position="71"/>
    </location>
</feature>
<feature type="region of interest" description="Disordered" evidence="8">
    <location>
        <begin position="1070"/>
        <end position="1089"/>
    </location>
</feature>
<reference evidence="10 11" key="1">
    <citation type="journal article" date="2024" name="Nat. Commun.">
        <title>Phylogenomics reveals the evolutionary origins of lichenization in chlorophyte algae.</title>
        <authorList>
            <person name="Puginier C."/>
            <person name="Libourel C."/>
            <person name="Otte J."/>
            <person name="Skaloud P."/>
            <person name="Haon M."/>
            <person name="Grisel S."/>
            <person name="Petersen M."/>
            <person name="Berrin J.G."/>
            <person name="Delaux P.M."/>
            <person name="Dal Grande F."/>
            <person name="Keller J."/>
        </authorList>
    </citation>
    <scope>NUCLEOTIDE SEQUENCE [LARGE SCALE GENOMIC DNA]</scope>
    <source>
        <strain evidence="10 11">SAG 2036</strain>
    </source>
</reference>
<protein>
    <recommendedName>
        <fullName evidence="9">Protein kinase domain-containing protein</fullName>
    </recommendedName>
</protein>
<feature type="region of interest" description="Disordered" evidence="8">
    <location>
        <begin position="511"/>
        <end position="542"/>
    </location>
</feature>
<evidence type="ECO:0000256" key="4">
    <source>
        <dbReference type="ARBA" id="ARBA00022777"/>
    </source>
</evidence>
<feature type="domain" description="Protein kinase" evidence="9">
    <location>
        <begin position="1160"/>
        <end position="1418"/>
    </location>
</feature>
<comment type="caution">
    <text evidence="10">The sequence shown here is derived from an EMBL/GenBank/DDBJ whole genome shotgun (WGS) entry which is preliminary data.</text>
</comment>
<feature type="compositionally biased region" description="Low complexity" evidence="8">
    <location>
        <begin position="79"/>
        <end position="94"/>
    </location>
</feature>
<feature type="compositionally biased region" description="Basic and acidic residues" evidence="8">
    <location>
        <begin position="1031"/>
        <end position="1041"/>
    </location>
</feature>
<evidence type="ECO:0000256" key="8">
    <source>
        <dbReference type="SAM" id="MobiDB-lite"/>
    </source>
</evidence>
<dbReference type="GO" id="GO:0004674">
    <property type="term" value="F:protein serine/threonine kinase activity"/>
    <property type="evidence" value="ECO:0007669"/>
    <property type="project" value="UniProtKB-KW"/>
</dbReference>
<dbReference type="CDD" id="cd02440">
    <property type="entry name" value="AdoMet_MTases"/>
    <property type="match status" value="1"/>
</dbReference>
<keyword evidence="4" id="KW-0418">Kinase</keyword>
<dbReference type="PANTHER" id="PTHR44329:SF298">
    <property type="entry name" value="MIXED LINEAGE KINASE DOMAIN-LIKE PROTEIN"/>
    <property type="match status" value="1"/>
</dbReference>
<dbReference type="PRINTS" id="PR00109">
    <property type="entry name" value="TYRKINASE"/>
</dbReference>
<dbReference type="SMART" id="SM00185">
    <property type="entry name" value="ARM"/>
    <property type="match status" value="4"/>
</dbReference>
<dbReference type="PROSITE" id="PS00107">
    <property type="entry name" value="PROTEIN_KINASE_ATP"/>
    <property type="match status" value="1"/>
</dbReference>
<feature type="compositionally biased region" description="Basic and acidic residues" evidence="8">
    <location>
        <begin position="1073"/>
        <end position="1086"/>
    </location>
</feature>
<dbReference type="InterPro" id="IPR000225">
    <property type="entry name" value="Armadillo"/>
</dbReference>
<evidence type="ECO:0000313" key="10">
    <source>
        <dbReference type="EMBL" id="KAK9786899.1"/>
    </source>
</evidence>
<feature type="compositionally biased region" description="Polar residues" evidence="8">
    <location>
        <begin position="977"/>
        <end position="999"/>
    </location>
</feature>
<evidence type="ECO:0000313" key="11">
    <source>
        <dbReference type="Proteomes" id="UP001465755"/>
    </source>
</evidence>
<dbReference type="Gene3D" id="1.25.10.10">
    <property type="entry name" value="Leucine-rich Repeat Variant"/>
    <property type="match status" value="2"/>
</dbReference>
<feature type="compositionally biased region" description="Polar residues" evidence="8">
    <location>
        <begin position="511"/>
        <end position="528"/>
    </location>
</feature>
<dbReference type="PROSITE" id="PS50011">
    <property type="entry name" value="PROTEIN_KINASE_DOM"/>
    <property type="match status" value="1"/>
</dbReference>